<name>U4KWJ5_PYROM</name>
<gene>
    <name evidence="1" type="ORF">PCON_05113</name>
</gene>
<dbReference type="Gene3D" id="3.40.50.150">
    <property type="entry name" value="Vaccinia Virus protein VP39"/>
    <property type="match status" value="1"/>
</dbReference>
<keyword evidence="1" id="KW-0830">Ubiquinone</keyword>
<dbReference type="InterPro" id="IPR029063">
    <property type="entry name" value="SAM-dependent_MTases_sf"/>
</dbReference>
<keyword evidence="1" id="KW-0808">Transferase</keyword>
<keyword evidence="2" id="KW-1185">Reference proteome</keyword>
<dbReference type="Proteomes" id="UP000018144">
    <property type="component" value="Unassembled WGS sequence"/>
</dbReference>
<accession>U4KWJ5</accession>
<dbReference type="PANTHER" id="PTHR43591:SF24">
    <property type="entry name" value="2-METHOXY-6-POLYPRENYL-1,4-BENZOQUINOL METHYLASE, MITOCHONDRIAL"/>
    <property type="match status" value="1"/>
</dbReference>
<sequence length="215" mass="24818">MPPVTDNTKIEVDPTVLEKPQHDDYASSGYDTSTQSLSSSVHQYIFENGRRYHTYYGSDKYLMPTDETEQDRLDLHHEVFRLAWNDHLHEAPINGPHRILDVGTGTGIWAVDMAEKYPMAEVIGTDLSPIQPIWVPPNCRFEVDDAMKEWTFKDVSFFESSLQGYALNVILEQNFFDFIHGRNISAGVSDWDHLMSEMMRLVELKPWPRLEPILS</sequence>
<dbReference type="OrthoDB" id="2013972at2759"/>
<reference evidence="1 2" key="1">
    <citation type="journal article" date="2013" name="PLoS Genet.">
        <title>The genome and development-dependent transcriptomes of Pyronema confluens: a window into fungal evolution.</title>
        <authorList>
            <person name="Traeger S."/>
            <person name="Altegoer F."/>
            <person name="Freitag M."/>
            <person name="Gabaldon T."/>
            <person name="Kempken F."/>
            <person name="Kumar A."/>
            <person name="Marcet-Houben M."/>
            <person name="Poggeler S."/>
            <person name="Stajich J.E."/>
            <person name="Nowrousian M."/>
        </authorList>
    </citation>
    <scope>NUCLEOTIDE SEQUENCE [LARGE SCALE GENOMIC DNA]</scope>
    <source>
        <strain evidence="2">CBS 100304</strain>
        <tissue evidence="1">Vegetative mycelium</tissue>
    </source>
</reference>
<dbReference type="GO" id="GO:0032259">
    <property type="term" value="P:methylation"/>
    <property type="evidence" value="ECO:0007669"/>
    <property type="project" value="UniProtKB-KW"/>
</dbReference>
<dbReference type="EMBL" id="HF935259">
    <property type="protein sequence ID" value="CCX05526.1"/>
    <property type="molecule type" value="Genomic_DNA"/>
</dbReference>
<dbReference type="SUPFAM" id="SSF53335">
    <property type="entry name" value="S-adenosyl-L-methionine-dependent methyltransferases"/>
    <property type="match status" value="1"/>
</dbReference>
<proteinExistence type="predicted"/>
<dbReference type="OMA" id="HEAPING"/>
<dbReference type="PANTHER" id="PTHR43591">
    <property type="entry name" value="METHYLTRANSFERASE"/>
    <property type="match status" value="1"/>
</dbReference>
<evidence type="ECO:0000313" key="2">
    <source>
        <dbReference type="Proteomes" id="UP000018144"/>
    </source>
</evidence>
<dbReference type="STRING" id="1076935.U4KWJ5"/>
<organism evidence="1 2">
    <name type="scientific">Pyronema omphalodes (strain CBS 100304)</name>
    <name type="common">Pyronema confluens</name>
    <dbReference type="NCBI Taxonomy" id="1076935"/>
    <lineage>
        <taxon>Eukaryota</taxon>
        <taxon>Fungi</taxon>
        <taxon>Dikarya</taxon>
        <taxon>Ascomycota</taxon>
        <taxon>Pezizomycotina</taxon>
        <taxon>Pezizomycetes</taxon>
        <taxon>Pezizales</taxon>
        <taxon>Pyronemataceae</taxon>
        <taxon>Pyronema</taxon>
    </lineage>
</organism>
<dbReference type="CDD" id="cd02440">
    <property type="entry name" value="AdoMet_MTases"/>
    <property type="match status" value="1"/>
</dbReference>
<dbReference type="GO" id="GO:0008168">
    <property type="term" value="F:methyltransferase activity"/>
    <property type="evidence" value="ECO:0007669"/>
    <property type="project" value="UniProtKB-KW"/>
</dbReference>
<keyword evidence="1" id="KW-0489">Methyltransferase</keyword>
<dbReference type="Pfam" id="PF13489">
    <property type="entry name" value="Methyltransf_23"/>
    <property type="match status" value="1"/>
</dbReference>
<protein>
    <submittedName>
        <fullName evidence="1">Similar to Ubiquinone/menaquinone biosynthesis methyltransferase ubiE acc. no. Q3A209</fullName>
    </submittedName>
</protein>
<dbReference type="AlphaFoldDB" id="U4KWJ5"/>
<evidence type="ECO:0000313" key="1">
    <source>
        <dbReference type="EMBL" id="CCX05526.1"/>
    </source>
</evidence>